<dbReference type="EMBL" id="JAUEPP010000002">
    <property type="protein sequence ID" value="KAK3351927.1"/>
    <property type="molecule type" value="Genomic_DNA"/>
</dbReference>
<evidence type="ECO:0000256" key="1">
    <source>
        <dbReference type="SAM" id="MobiDB-lite"/>
    </source>
</evidence>
<comment type="caution">
    <text evidence="2">The sequence shown here is derived from an EMBL/GenBank/DDBJ whole genome shotgun (WGS) entry which is preliminary data.</text>
</comment>
<dbReference type="RefSeq" id="XP_062685222.1">
    <property type="nucleotide sequence ID" value="XM_062829475.1"/>
</dbReference>
<reference evidence="2" key="2">
    <citation type="submission" date="2023-06" db="EMBL/GenBank/DDBJ databases">
        <authorList>
            <consortium name="Lawrence Berkeley National Laboratory"/>
            <person name="Haridas S."/>
            <person name="Hensen N."/>
            <person name="Bonometti L."/>
            <person name="Westerberg I."/>
            <person name="Brannstrom I.O."/>
            <person name="Guillou S."/>
            <person name="Cros-Aarteil S."/>
            <person name="Calhoun S."/>
            <person name="Kuo A."/>
            <person name="Mondo S."/>
            <person name="Pangilinan J."/>
            <person name="Riley R."/>
            <person name="Labutti K."/>
            <person name="Andreopoulos B."/>
            <person name="Lipzen A."/>
            <person name="Chen C."/>
            <person name="Yanf M."/>
            <person name="Daum C."/>
            <person name="Ng V."/>
            <person name="Clum A."/>
            <person name="Steindorff A."/>
            <person name="Ohm R."/>
            <person name="Martin F."/>
            <person name="Silar P."/>
            <person name="Natvig D."/>
            <person name="Lalanne C."/>
            <person name="Gautier V."/>
            <person name="Ament-Velasquez S.L."/>
            <person name="Kruys A."/>
            <person name="Hutchinson M.I."/>
            <person name="Powell A.J."/>
            <person name="Barry K."/>
            <person name="Miller A.N."/>
            <person name="Grigoriev I.V."/>
            <person name="Debuchy R."/>
            <person name="Gladieux P."/>
            <person name="Thoren M.H."/>
            <person name="Johannesson H."/>
        </authorList>
    </citation>
    <scope>NUCLEOTIDE SEQUENCE</scope>
    <source>
        <strain evidence="2">CBS 560.94</strain>
    </source>
</reference>
<sequence length="306" mass="35183">MEETQNTPSNIAVSLDLRPAFYPDSLRETAQNAKVVLNFQRKVRHTKDQLRGAYCTFSLPQGTNSPWNEWEPPSIKLIRRKSDEIWELKWGELRDWICELVLCDTMTGKPIDASQEGRVEGFMHYHLYEKDWWWRINRDDVRKNITAHPNHSIKDKDKKPSTASADSEQALRRKIRARYLRGRKPYYEDILENLNVRAADESSSQSSSSSSESSYVSVVSDEPDYIGMLDSGMLPELFASDGDDEDCDGTALPVEQTRTQEDKPYAVALDTTASSESDIEHGSRLVFYAEWRSDHLTALNSHYRSH</sequence>
<proteinExistence type="predicted"/>
<reference evidence="2" key="1">
    <citation type="journal article" date="2023" name="Mol. Phylogenet. Evol.">
        <title>Genome-scale phylogeny and comparative genomics of the fungal order Sordariales.</title>
        <authorList>
            <person name="Hensen N."/>
            <person name="Bonometti L."/>
            <person name="Westerberg I."/>
            <person name="Brannstrom I.O."/>
            <person name="Guillou S."/>
            <person name="Cros-Aarteil S."/>
            <person name="Calhoun S."/>
            <person name="Haridas S."/>
            <person name="Kuo A."/>
            <person name="Mondo S."/>
            <person name="Pangilinan J."/>
            <person name="Riley R."/>
            <person name="LaButti K."/>
            <person name="Andreopoulos B."/>
            <person name="Lipzen A."/>
            <person name="Chen C."/>
            <person name="Yan M."/>
            <person name="Daum C."/>
            <person name="Ng V."/>
            <person name="Clum A."/>
            <person name="Steindorff A."/>
            <person name="Ohm R.A."/>
            <person name="Martin F."/>
            <person name="Silar P."/>
            <person name="Natvig D.O."/>
            <person name="Lalanne C."/>
            <person name="Gautier V."/>
            <person name="Ament-Velasquez S.L."/>
            <person name="Kruys A."/>
            <person name="Hutchinson M.I."/>
            <person name="Powell A.J."/>
            <person name="Barry K."/>
            <person name="Miller A.N."/>
            <person name="Grigoriev I.V."/>
            <person name="Debuchy R."/>
            <person name="Gladieux P."/>
            <person name="Hiltunen Thoren M."/>
            <person name="Johannesson H."/>
        </authorList>
    </citation>
    <scope>NUCLEOTIDE SEQUENCE</scope>
    <source>
        <strain evidence="2">CBS 560.94</strain>
    </source>
</reference>
<dbReference type="Proteomes" id="UP001278500">
    <property type="component" value="Unassembled WGS sequence"/>
</dbReference>
<protein>
    <submittedName>
        <fullName evidence="2">Uncharacterized protein</fullName>
    </submittedName>
</protein>
<dbReference type="GeneID" id="87866629"/>
<evidence type="ECO:0000313" key="2">
    <source>
        <dbReference type="EMBL" id="KAK3351927.1"/>
    </source>
</evidence>
<gene>
    <name evidence="2" type="ORF">B0H65DRAFT_546919</name>
</gene>
<dbReference type="AlphaFoldDB" id="A0AAE0JMX0"/>
<name>A0AAE0JMX0_9PEZI</name>
<feature type="region of interest" description="Disordered" evidence="1">
    <location>
        <begin position="147"/>
        <end position="170"/>
    </location>
</feature>
<keyword evidence="3" id="KW-1185">Reference proteome</keyword>
<accession>A0AAE0JMX0</accession>
<evidence type="ECO:0000313" key="3">
    <source>
        <dbReference type="Proteomes" id="UP001278500"/>
    </source>
</evidence>
<organism evidence="2 3">
    <name type="scientific">Neurospora tetraspora</name>
    <dbReference type="NCBI Taxonomy" id="94610"/>
    <lineage>
        <taxon>Eukaryota</taxon>
        <taxon>Fungi</taxon>
        <taxon>Dikarya</taxon>
        <taxon>Ascomycota</taxon>
        <taxon>Pezizomycotina</taxon>
        <taxon>Sordariomycetes</taxon>
        <taxon>Sordariomycetidae</taxon>
        <taxon>Sordariales</taxon>
        <taxon>Sordariaceae</taxon>
        <taxon>Neurospora</taxon>
    </lineage>
</organism>